<dbReference type="PANTHER" id="PTHR43086:SF3">
    <property type="entry name" value="NADP-DEPENDENT 3-HYDROXY ACID DEHYDROGENASE YDFG"/>
    <property type="match status" value="1"/>
</dbReference>
<dbReference type="InterPro" id="IPR036291">
    <property type="entry name" value="NAD(P)-bd_dom_sf"/>
</dbReference>
<dbReference type="PANTHER" id="PTHR43086">
    <property type="entry name" value="VERY-LONG-CHAIN 3-OXOOACYL-COA REDUCTASE"/>
    <property type="match status" value="1"/>
</dbReference>
<comment type="catalytic activity">
    <reaction evidence="3">
        <text>L-allo-threonine + NADP(+) = aminoacetone + CO2 + NADPH</text>
        <dbReference type="Rhea" id="RHEA:43524"/>
        <dbReference type="ChEBI" id="CHEBI:16526"/>
        <dbReference type="ChEBI" id="CHEBI:57783"/>
        <dbReference type="ChEBI" id="CHEBI:58320"/>
        <dbReference type="ChEBI" id="CHEBI:58349"/>
        <dbReference type="ChEBI" id="CHEBI:58585"/>
        <dbReference type="EC" id="1.1.1.381"/>
    </reaction>
</comment>
<dbReference type="EMBL" id="LAQT01000002">
    <property type="protein sequence ID" value="KPC54504.1"/>
    <property type="molecule type" value="Genomic_DNA"/>
</dbReference>
<evidence type="ECO:0000256" key="1">
    <source>
        <dbReference type="ARBA" id="ARBA00006484"/>
    </source>
</evidence>
<evidence type="ECO:0000256" key="3">
    <source>
        <dbReference type="ARBA" id="ARBA00043812"/>
    </source>
</evidence>
<evidence type="ECO:0000256" key="5">
    <source>
        <dbReference type="ARBA" id="ARBA00044059"/>
    </source>
</evidence>
<dbReference type="PRINTS" id="PR00080">
    <property type="entry name" value="SDRFAMILY"/>
</dbReference>
<dbReference type="Pfam" id="PF00106">
    <property type="entry name" value="adh_short"/>
    <property type="match status" value="1"/>
</dbReference>
<dbReference type="PROSITE" id="PS00061">
    <property type="entry name" value="ADH_SHORT"/>
    <property type="match status" value="1"/>
</dbReference>
<evidence type="ECO:0000313" key="12">
    <source>
        <dbReference type="EMBL" id="KPC54504.1"/>
    </source>
</evidence>
<dbReference type="RefSeq" id="WP_053936297.1">
    <property type="nucleotide sequence ID" value="NZ_LAQT01000002.1"/>
</dbReference>
<name>A0A0N0XKD0_9NEIS</name>
<dbReference type="SUPFAM" id="SSF51735">
    <property type="entry name" value="NAD(P)-binding Rossmann-fold domains"/>
    <property type="match status" value="1"/>
</dbReference>
<dbReference type="OrthoDB" id="9802564at2"/>
<accession>A0A0N0XKD0</accession>
<evidence type="ECO:0000256" key="7">
    <source>
        <dbReference type="ARBA" id="ARBA00044271"/>
    </source>
</evidence>
<dbReference type="PIRSF" id="PIRSF000126">
    <property type="entry name" value="11-beta-HSD1"/>
    <property type="match status" value="1"/>
</dbReference>
<comment type="caution">
    <text evidence="12">The sequence shown here is derived from an EMBL/GenBank/DDBJ whole genome shotgun (WGS) entry which is preliminary data.</text>
</comment>
<dbReference type="Proteomes" id="UP000037939">
    <property type="component" value="Unassembled WGS sequence"/>
</dbReference>
<evidence type="ECO:0000256" key="11">
    <source>
        <dbReference type="RuleBase" id="RU000363"/>
    </source>
</evidence>
<reference evidence="12 13" key="1">
    <citation type="submission" date="2015-07" db="EMBL/GenBank/DDBJ databases">
        <title>Draft genome sequence of the Amantichitinum ursilacus IGB-41, a new chitin-degrading bacterium.</title>
        <authorList>
            <person name="Kirstahler P."/>
            <person name="Guenther M."/>
            <person name="Grumaz C."/>
            <person name="Rupp S."/>
            <person name="Zibek S."/>
            <person name="Sohn K."/>
        </authorList>
    </citation>
    <scope>NUCLEOTIDE SEQUENCE [LARGE SCALE GENOMIC DNA]</scope>
    <source>
        <strain evidence="12 13">IGB-41</strain>
    </source>
</reference>
<dbReference type="EC" id="1.1.1.298" evidence="4"/>
<comment type="catalytic activity">
    <reaction evidence="10">
        <text>3-hydroxypropanoate + NADP(+) = 3-oxopropanoate + NADPH + H(+)</text>
        <dbReference type="Rhea" id="RHEA:26438"/>
        <dbReference type="ChEBI" id="CHEBI:15378"/>
        <dbReference type="ChEBI" id="CHEBI:16510"/>
        <dbReference type="ChEBI" id="CHEBI:33190"/>
        <dbReference type="ChEBI" id="CHEBI:57783"/>
        <dbReference type="ChEBI" id="CHEBI:58349"/>
        <dbReference type="EC" id="1.1.1.298"/>
    </reaction>
</comment>
<dbReference type="PRINTS" id="PR00081">
    <property type="entry name" value="GDHRDH"/>
</dbReference>
<evidence type="ECO:0000256" key="9">
    <source>
        <dbReference type="ARBA" id="ARBA00045650"/>
    </source>
</evidence>
<protein>
    <recommendedName>
        <fullName evidence="6">NADP-dependent 3-hydroxy acid dehydrogenase YdfG</fullName>
        <ecNumber evidence="4">1.1.1.298</ecNumber>
        <ecNumber evidence="5">1.1.1.381</ecNumber>
    </recommendedName>
    <alternativeName>
        <fullName evidence="8">L-allo-threonine dehydrogenase</fullName>
    </alternativeName>
    <alternativeName>
        <fullName evidence="7">Malonic semialdehyde reductase</fullName>
    </alternativeName>
</protein>
<organism evidence="12 13">
    <name type="scientific">Amantichitinum ursilacus</name>
    <dbReference type="NCBI Taxonomy" id="857265"/>
    <lineage>
        <taxon>Bacteria</taxon>
        <taxon>Pseudomonadati</taxon>
        <taxon>Pseudomonadota</taxon>
        <taxon>Betaproteobacteria</taxon>
        <taxon>Neisseriales</taxon>
        <taxon>Chitinibacteraceae</taxon>
        <taxon>Amantichitinum</taxon>
    </lineage>
</organism>
<evidence type="ECO:0000256" key="8">
    <source>
        <dbReference type="ARBA" id="ARBA00044349"/>
    </source>
</evidence>
<proteinExistence type="inferred from homology"/>
<dbReference type="EC" id="1.1.1.381" evidence="5"/>
<dbReference type="InterPro" id="IPR020904">
    <property type="entry name" value="Sc_DH/Rdtase_CS"/>
</dbReference>
<dbReference type="InterPro" id="IPR002347">
    <property type="entry name" value="SDR_fam"/>
</dbReference>
<comment type="similarity">
    <text evidence="1 11">Belongs to the short-chain dehydrogenases/reductases (SDR) family.</text>
</comment>
<evidence type="ECO:0000256" key="4">
    <source>
        <dbReference type="ARBA" id="ARBA00044050"/>
    </source>
</evidence>
<evidence type="ECO:0000256" key="6">
    <source>
        <dbReference type="ARBA" id="ARBA00044065"/>
    </source>
</evidence>
<gene>
    <name evidence="12" type="primary">ydfG_2</name>
    <name evidence="12" type="ORF">WG78_02980</name>
</gene>
<dbReference type="STRING" id="857265.WG78_02980"/>
<evidence type="ECO:0000313" key="13">
    <source>
        <dbReference type="Proteomes" id="UP000037939"/>
    </source>
</evidence>
<keyword evidence="2 12" id="KW-0560">Oxidoreductase</keyword>
<dbReference type="Gene3D" id="3.40.50.720">
    <property type="entry name" value="NAD(P)-binding Rossmann-like Domain"/>
    <property type="match status" value="1"/>
</dbReference>
<comment type="function">
    <text evidence="9">NADP-dependent dehydrogenase with broad substrate specificity acting on 3-hydroxy acids. Catalyzes the NADP-dependent oxidation of L-allo-threonine to L-2-amino-3-keto-butyrate, which is spontaneously decarboxylated into aminoacetone. Also acts on D-threonine, L-serine, D-serine, D-3-hydroxyisobutyrate, L-3-hydroxyisobutyrate, D-glycerate and L-glycerate. Able to catalyze the reduction of the malonic semialdehyde to 3-hydroxypropionic acid. YdfG is apparently supplementing RutE, the presumed malonic semialdehyde reductase involved in pyrimidine degradation since both are able to detoxify malonic semialdehyde.</text>
</comment>
<evidence type="ECO:0000256" key="2">
    <source>
        <dbReference type="ARBA" id="ARBA00023002"/>
    </source>
</evidence>
<dbReference type="GO" id="GO:0035527">
    <property type="term" value="F:3-hydroxypropionate dehydrogenase (NADP+) activity"/>
    <property type="evidence" value="ECO:0007669"/>
    <property type="project" value="UniProtKB-EC"/>
</dbReference>
<dbReference type="PATRIC" id="fig|857265.3.peg.612"/>
<sequence length="263" mass="27739">MATQQGTALITGASTGIGATYAHRLAHRGHDLILVARNEAKLQALARQLATETGVNVRIVVADLTQPADTAKVEQILATDPAISVLVNNAGTATLEPLKAADVHKLEAEITLNITAPTRLSHAVLPGLLARGHGAIINIASVMSQMVQPGNTVYGGTKAYLLHFSQALAKEVEGTGVQIQAVLPGATRTEIWSKGTTPLDALPPEIVMEVDDLVDAALVGFDQKELVTIPSLPDAGDWQRLLDARNALLPNLSRNKPAARYTP</sequence>
<dbReference type="AlphaFoldDB" id="A0A0N0XKD0"/>
<evidence type="ECO:0000256" key="10">
    <source>
        <dbReference type="ARBA" id="ARBA00047274"/>
    </source>
</evidence>
<keyword evidence="13" id="KW-1185">Reference proteome</keyword>